<reference evidence="2" key="1">
    <citation type="submission" date="2012-11" db="EMBL/GenBank/DDBJ databases">
        <authorList>
            <person name="Lucero-Rivera Y.E."/>
            <person name="Tovar-Ramirez D."/>
        </authorList>
    </citation>
    <scope>NUCLEOTIDE SEQUENCE [LARGE SCALE GENOMIC DNA]</scope>
    <source>
        <strain evidence="2">Araruama</strain>
    </source>
</reference>
<evidence type="ECO:0000313" key="2">
    <source>
        <dbReference type="Proteomes" id="UP000189670"/>
    </source>
</evidence>
<dbReference type="Pfam" id="PF02452">
    <property type="entry name" value="PemK_toxin"/>
    <property type="match status" value="1"/>
</dbReference>
<dbReference type="GO" id="GO:0003677">
    <property type="term" value="F:DNA binding"/>
    <property type="evidence" value="ECO:0007669"/>
    <property type="project" value="InterPro"/>
</dbReference>
<dbReference type="InterPro" id="IPR003477">
    <property type="entry name" value="PemK-like"/>
</dbReference>
<dbReference type="AlphaFoldDB" id="A0A1V1NU32"/>
<organism evidence="1 2">
    <name type="scientific">Candidatus Magnetoglobus multicellularis str. Araruama</name>
    <dbReference type="NCBI Taxonomy" id="890399"/>
    <lineage>
        <taxon>Bacteria</taxon>
        <taxon>Pseudomonadati</taxon>
        <taxon>Thermodesulfobacteriota</taxon>
        <taxon>Desulfobacteria</taxon>
        <taxon>Desulfobacterales</taxon>
        <taxon>Desulfobacteraceae</taxon>
        <taxon>Candidatus Magnetoglobus</taxon>
    </lineage>
</organism>
<dbReference type="Gene3D" id="3.40.640.10">
    <property type="entry name" value="Type I PLP-dependent aspartate aminotransferase-like (Major domain)"/>
    <property type="match status" value="1"/>
</dbReference>
<gene>
    <name evidence="1" type="ORF">OMM_05802</name>
</gene>
<comment type="caution">
    <text evidence="1">The sequence shown here is derived from an EMBL/GenBank/DDBJ whole genome shotgun (WGS) entry which is preliminary data.</text>
</comment>
<dbReference type="Proteomes" id="UP000189670">
    <property type="component" value="Unassembled WGS sequence"/>
</dbReference>
<sequence>MFQTGEIIAVNFVSHNDSQIRPYLVIEKHDDGFTALSVTKKSEQYKQEDLSVIINSSNLENGQLDDEFIVPANRSFFIPHNQIVKKLAKVSKSTMELIIKNQILRYTNVYYEHIHNNKENPFTEGITKINYAGRVFDNNEMLNLMDASLEFWLTYGRFSKQFEKQLAELLDTKYVFQLTPVLPQICWLLWL</sequence>
<dbReference type="EMBL" id="ATBP01002232">
    <property type="protein sequence ID" value="ETR66102.1"/>
    <property type="molecule type" value="Genomic_DNA"/>
</dbReference>
<name>A0A1V1NU32_9BACT</name>
<evidence type="ECO:0000313" key="1">
    <source>
        <dbReference type="EMBL" id="ETR66102.1"/>
    </source>
</evidence>
<accession>A0A1V1NU32</accession>
<protein>
    <submittedName>
        <fullName evidence="1">Uncharacterized protein</fullName>
    </submittedName>
</protein>
<dbReference type="InterPro" id="IPR015421">
    <property type="entry name" value="PyrdxlP-dep_Trfase_major"/>
</dbReference>
<proteinExistence type="predicted"/>